<accession>A0ABY7E619</accession>
<keyword evidence="4" id="KW-1185">Reference proteome</keyword>
<sequence>MASPMEQKQNYNDIVTKLHNMFEHLSKNMSVKDTDDCKMHFFLSPHFSTKGSRSNGIDLPRKMYQCDARTFLKFLESKGIVDDSNIGPIVDNLRKYNPQIAELATLERRKKVEVDPVVDYLERTCPRQVDDFLPKGLIPSRCSERIRKRKSCHMQDARDKGAAKRQAIFTNCSKAHVKLRVKYEYQDHQEILDANVHSHKPHEMARKMDKFNQASTILKARDLGAVVCEIKFSEITSLDAFWRDYVNGSLLQALKGVFITEALQQVVGEEPMRLLVTVDEDDYRRGRLKQLKNLTS</sequence>
<evidence type="ECO:0000256" key="1">
    <source>
        <dbReference type="ARBA" id="ARBA00022703"/>
    </source>
</evidence>
<dbReference type="InterPro" id="IPR049341">
    <property type="entry name" value="TRADD-like_N"/>
</dbReference>
<feature type="domain" description="TRADD-like N-terminal" evidence="2">
    <location>
        <begin position="213"/>
        <end position="262"/>
    </location>
</feature>
<dbReference type="PANTHER" id="PTHR15205">
    <property type="entry name" value="DEATH EFFECTOR DOMAIN-CONTAINING PROTEIN"/>
    <property type="match status" value="1"/>
</dbReference>
<name>A0ABY7E619_MYAAR</name>
<organism evidence="3 4">
    <name type="scientific">Mya arenaria</name>
    <name type="common">Soft-shell clam</name>
    <dbReference type="NCBI Taxonomy" id="6604"/>
    <lineage>
        <taxon>Eukaryota</taxon>
        <taxon>Metazoa</taxon>
        <taxon>Spiralia</taxon>
        <taxon>Lophotrochozoa</taxon>
        <taxon>Mollusca</taxon>
        <taxon>Bivalvia</taxon>
        <taxon>Autobranchia</taxon>
        <taxon>Heteroconchia</taxon>
        <taxon>Euheterodonta</taxon>
        <taxon>Imparidentia</taxon>
        <taxon>Neoheterodontei</taxon>
        <taxon>Myida</taxon>
        <taxon>Myoidea</taxon>
        <taxon>Myidae</taxon>
        <taxon>Mya</taxon>
    </lineage>
</organism>
<protein>
    <submittedName>
        <fullName evidence="3">DEDD-like protein</fullName>
    </submittedName>
</protein>
<dbReference type="PANTHER" id="PTHR15205:SF0">
    <property type="entry name" value="DED DOMAIN-CONTAINING PROTEIN"/>
    <property type="match status" value="1"/>
</dbReference>
<keyword evidence="1" id="KW-0053">Apoptosis</keyword>
<evidence type="ECO:0000313" key="4">
    <source>
        <dbReference type="Proteomes" id="UP001164746"/>
    </source>
</evidence>
<gene>
    <name evidence="3" type="ORF">MAR_019781</name>
</gene>
<dbReference type="EMBL" id="CP111016">
    <property type="protein sequence ID" value="WAR04412.1"/>
    <property type="molecule type" value="Genomic_DNA"/>
</dbReference>
<dbReference type="Pfam" id="PF20694">
    <property type="entry name" value="TRADD-like_N"/>
    <property type="match status" value="1"/>
</dbReference>
<evidence type="ECO:0000313" key="3">
    <source>
        <dbReference type="EMBL" id="WAR04412.1"/>
    </source>
</evidence>
<evidence type="ECO:0000259" key="2">
    <source>
        <dbReference type="Pfam" id="PF20694"/>
    </source>
</evidence>
<dbReference type="Proteomes" id="UP001164746">
    <property type="component" value="Chromosome 5"/>
</dbReference>
<proteinExistence type="predicted"/>
<dbReference type="InterPro" id="IPR038856">
    <property type="entry name" value="DEDD/DEDD2"/>
</dbReference>
<reference evidence="3" key="1">
    <citation type="submission" date="2022-11" db="EMBL/GenBank/DDBJ databases">
        <title>Centuries of genome instability and evolution in soft-shell clam transmissible cancer (bioRxiv).</title>
        <authorList>
            <person name="Hart S.F.M."/>
            <person name="Yonemitsu M.A."/>
            <person name="Giersch R.M."/>
            <person name="Beal B.F."/>
            <person name="Arriagada G."/>
            <person name="Davis B.W."/>
            <person name="Ostrander E.A."/>
            <person name="Goff S.P."/>
            <person name="Metzger M.J."/>
        </authorList>
    </citation>
    <scope>NUCLEOTIDE SEQUENCE</scope>
    <source>
        <strain evidence="3">MELC-2E11</strain>
        <tissue evidence="3">Siphon/mantle</tissue>
    </source>
</reference>